<dbReference type="GO" id="GO:0003677">
    <property type="term" value="F:DNA binding"/>
    <property type="evidence" value="ECO:0007669"/>
    <property type="project" value="UniProtKB-KW"/>
</dbReference>
<feature type="domain" description="Probable transposase IS891/IS1136/IS1341" evidence="7">
    <location>
        <begin position="229"/>
        <end position="344"/>
    </location>
</feature>
<name>G5J2K8_CROWT</name>
<evidence type="ECO:0000256" key="3">
    <source>
        <dbReference type="ARBA" id="ARBA00022723"/>
    </source>
</evidence>
<comment type="similarity">
    <text evidence="1">In the C-terminal section; belongs to the transposase 35 family.</text>
</comment>
<keyword evidence="2" id="KW-0815">Transposition</keyword>
<evidence type="ECO:0000259" key="7">
    <source>
        <dbReference type="Pfam" id="PF01385"/>
    </source>
</evidence>
<dbReference type="GO" id="GO:0006310">
    <property type="term" value="P:DNA recombination"/>
    <property type="evidence" value="ECO:0007669"/>
    <property type="project" value="UniProtKB-KW"/>
</dbReference>
<dbReference type="PATRIC" id="fig|423471.3.peg.1629"/>
<gene>
    <name evidence="10" type="ORF">CWATWH0003_1742</name>
</gene>
<evidence type="ECO:0000313" key="11">
    <source>
        <dbReference type="Proteomes" id="UP000003477"/>
    </source>
</evidence>
<dbReference type="AlphaFoldDB" id="G5J2K8"/>
<evidence type="ECO:0000313" key="10">
    <source>
        <dbReference type="EMBL" id="EHJ13561.1"/>
    </source>
</evidence>
<keyword evidence="5" id="KW-0238">DNA-binding</keyword>
<keyword evidence="3" id="KW-0479">Metal-binding</keyword>
<dbReference type="Pfam" id="PF12323">
    <property type="entry name" value="HTH_OrfB_IS605"/>
    <property type="match status" value="1"/>
</dbReference>
<evidence type="ECO:0000259" key="8">
    <source>
        <dbReference type="Pfam" id="PF07282"/>
    </source>
</evidence>
<dbReference type="Pfam" id="PF07282">
    <property type="entry name" value="Cas12f1-like_TNB"/>
    <property type="match status" value="1"/>
</dbReference>
<evidence type="ECO:0000256" key="2">
    <source>
        <dbReference type="ARBA" id="ARBA00022578"/>
    </source>
</evidence>
<dbReference type="InterPro" id="IPR021027">
    <property type="entry name" value="Transposase_put_HTH"/>
</dbReference>
<dbReference type="NCBIfam" id="NF040570">
    <property type="entry name" value="guided_TnpB"/>
    <property type="match status" value="1"/>
</dbReference>
<evidence type="ECO:0000256" key="6">
    <source>
        <dbReference type="ARBA" id="ARBA00023172"/>
    </source>
</evidence>
<keyword evidence="4" id="KW-0862">Zinc</keyword>
<keyword evidence="6" id="KW-0233">DNA recombination</keyword>
<sequence length="538" mass="62264">MKFLCIVVTSGKYNVRMMWISTVYSTIKLTTLILGYCYKLRPNISQSDKIDRWIDMLRANYNWSLADRIDTYYQRYICGDYCDLRTKVVITPLTCLLGGATGNPWSNKGKKKSPVNIQITELPLLKRARPWYDEIDSTVLQQNLRRLDNGYNNFFQLNRGFPKFKNRSTFRSFTYATGVKIKGNKIYLPKLGWVKFYNSRPIPNGFKIKSVTVRKNADGYYVSVRIEDKSVPTFPETKLEEIKTVTGLDMGLGKLIYCSDKSAINNPKFATNKTTKRLQKIRQRRISRKKRHSNNRRKAQQRLSIFQHKIAIKRDSYQWEVAQRIVHKSDAIAIEDLNIAGMIKRCKPKRDEHTGRFLKNGQSAKRALNRLIADASWYSLTQKIEYMAVKSGKIVLRVNPRHTSQECSVCHHIDPDNREGEKFLCTNCGHVDDANFQASINIKNKAINQYGLNIIKKVRRDLPEPKQLTLFETPTPELTEVKRRKQSARSGATPAIRNRLLVAHQDNGKRVVPGNLSEYTFQLSLFNQENNHPDRDSL</sequence>
<dbReference type="Pfam" id="PF01385">
    <property type="entry name" value="OrfB_IS605"/>
    <property type="match status" value="1"/>
</dbReference>
<protein>
    <submittedName>
        <fullName evidence="10">Transposase-like protein, IS200/IS605 family</fullName>
    </submittedName>
</protein>
<comment type="caution">
    <text evidence="10">The sequence shown here is derived from an EMBL/GenBank/DDBJ whole genome shotgun (WGS) entry which is preliminary data.</text>
</comment>
<proteinExistence type="inferred from homology"/>
<dbReference type="InterPro" id="IPR001959">
    <property type="entry name" value="Transposase"/>
</dbReference>
<feature type="domain" description="Cas12f1-like TNB" evidence="8">
    <location>
        <begin position="377"/>
        <end position="442"/>
    </location>
</feature>
<evidence type="ECO:0000256" key="5">
    <source>
        <dbReference type="ARBA" id="ARBA00023125"/>
    </source>
</evidence>
<reference evidence="10 11" key="1">
    <citation type="journal article" date="2011" name="Front. Microbiol.">
        <title>Two Strains of Crocosphaera watsonii with Highly Conserved Genomes are Distinguished by Strain-Specific Features.</title>
        <authorList>
            <person name="Bench S.R."/>
            <person name="Ilikchyan I.N."/>
            <person name="Tripp H.J."/>
            <person name="Zehr J.P."/>
        </authorList>
    </citation>
    <scope>NUCLEOTIDE SEQUENCE [LARGE SCALE GENOMIC DNA]</scope>
    <source>
        <strain evidence="10 11">WH 0003</strain>
    </source>
</reference>
<evidence type="ECO:0000259" key="9">
    <source>
        <dbReference type="Pfam" id="PF12323"/>
    </source>
</evidence>
<dbReference type="GO" id="GO:0032196">
    <property type="term" value="P:transposition"/>
    <property type="evidence" value="ECO:0007669"/>
    <property type="project" value="UniProtKB-KW"/>
</dbReference>
<feature type="domain" description="Transposase putative helix-turn-helix" evidence="9">
    <location>
        <begin position="34"/>
        <end position="75"/>
    </location>
</feature>
<dbReference type="EMBL" id="AESD01000263">
    <property type="protein sequence ID" value="EHJ13561.1"/>
    <property type="molecule type" value="Genomic_DNA"/>
</dbReference>
<dbReference type="GO" id="GO:0046872">
    <property type="term" value="F:metal ion binding"/>
    <property type="evidence" value="ECO:0007669"/>
    <property type="project" value="UniProtKB-KW"/>
</dbReference>
<dbReference type="InterPro" id="IPR010095">
    <property type="entry name" value="Cas12f1-like_TNB"/>
</dbReference>
<evidence type="ECO:0000256" key="4">
    <source>
        <dbReference type="ARBA" id="ARBA00022833"/>
    </source>
</evidence>
<organism evidence="10 11">
    <name type="scientific">Crocosphaera watsonii WH 0003</name>
    <dbReference type="NCBI Taxonomy" id="423471"/>
    <lineage>
        <taxon>Bacteria</taxon>
        <taxon>Bacillati</taxon>
        <taxon>Cyanobacteriota</taxon>
        <taxon>Cyanophyceae</taxon>
        <taxon>Oscillatoriophycideae</taxon>
        <taxon>Chroococcales</taxon>
        <taxon>Aphanothecaceae</taxon>
        <taxon>Crocosphaera</taxon>
    </lineage>
</organism>
<evidence type="ECO:0000256" key="1">
    <source>
        <dbReference type="ARBA" id="ARBA00008761"/>
    </source>
</evidence>
<dbReference type="Proteomes" id="UP000003477">
    <property type="component" value="Unassembled WGS sequence"/>
</dbReference>
<accession>G5J2K8</accession>